<dbReference type="STRING" id="29557.MGALLINA_02520"/>
<dbReference type="PATRIC" id="fig|29557.3.peg.238"/>
<accession>A0A168RFC1</accession>
<comment type="caution">
    <text evidence="2">The sequence shown here is derived from an EMBL/GenBank/DDBJ whole genome shotgun (WGS) entry which is preliminary data.</text>
</comment>
<dbReference type="InterPro" id="IPR009081">
    <property type="entry name" value="PP-bd_ACP"/>
</dbReference>
<keyword evidence="3" id="KW-1185">Reference proteome</keyword>
<dbReference type="Gene3D" id="1.10.1200.10">
    <property type="entry name" value="ACP-like"/>
    <property type="match status" value="1"/>
</dbReference>
<protein>
    <recommendedName>
        <fullName evidence="1">Carrier domain-containing protein</fullName>
    </recommendedName>
</protein>
<dbReference type="PROSITE" id="PS50075">
    <property type="entry name" value="CARRIER"/>
    <property type="match status" value="1"/>
</dbReference>
<dbReference type="Proteomes" id="UP000076983">
    <property type="component" value="Unassembled WGS sequence"/>
</dbReference>
<feature type="domain" description="Carrier" evidence="1">
    <location>
        <begin position="1"/>
        <end position="72"/>
    </location>
</feature>
<dbReference type="EMBL" id="LVLH01000028">
    <property type="protein sequence ID" value="OAB48925.1"/>
    <property type="molecule type" value="Genomic_DNA"/>
</dbReference>
<dbReference type="RefSeq" id="WP_063626053.1">
    <property type="nucleotide sequence ID" value="NZ_LVLH01000028.1"/>
</dbReference>
<evidence type="ECO:0000259" key="1">
    <source>
        <dbReference type="PROSITE" id="PS50075"/>
    </source>
</evidence>
<evidence type="ECO:0000313" key="2">
    <source>
        <dbReference type="EMBL" id="OAB48925.1"/>
    </source>
</evidence>
<reference evidence="2 3" key="1">
    <citation type="submission" date="2016-03" db="EMBL/GenBank/DDBJ databases">
        <title>Genome sequence of Mycoplasma gallinarum strain Mgn_IPT.</title>
        <authorList>
            <person name="Yacoub E."/>
            <person name="Sirand-Pugnet P."/>
            <person name="Barre A."/>
            <person name="Maurier F."/>
            <person name="Blanchard A."/>
            <person name="Ben Abdelmoumen B.M."/>
        </authorList>
    </citation>
    <scope>NUCLEOTIDE SEQUENCE [LARGE SCALE GENOMIC DNA]</scope>
    <source>
        <strain evidence="2 3">Mgn_IPT</strain>
    </source>
</reference>
<dbReference type="InterPro" id="IPR036736">
    <property type="entry name" value="ACP-like_sf"/>
</dbReference>
<name>A0A168RFC1_9BACT</name>
<proteinExistence type="predicted"/>
<sequence length="73" mass="8496">MELQELIINKIKKLTKKDVHLTSKLSDLKIDSLSLAELVFEAEEELNIRIDDEKIVNIETIQDIVNLISEYKK</sequence>
<dbReference type="Pfam" id="PF00550">
    <property type="entry name" value="PP-binding"/>
    <property type="match status" value="1"/>
</dbReference>
<gene>
    <name evidence="2" type="ORF">MGALLINA_02520</name>
</gene>
<organism evidence="2 3">
    <name type="scientific">Mycoplasmopsis gallinarum</name>
    <dbReference type="NCBI Taxonomy" id="29557"/>
    <lineage>
        <taxon>Bacteria</taxon>
        <taxon>Bacillati</taxon>
        <taxon>Mycoplasmatota</taxon>
        <taxon>Mycoplasmoidales</taxon>
        <taxon>Metamycoplasmataceae</taxon>
        <taxon>Mycoplasmopsis</taxon>
    </lineage>
</organism>
<dbReference type="AlphaFoldDB" id="A0A168RFC1"/>
<dbReference type="SUPFAM" id="SSF47336">
    <property type="entry name" value="ACP-like"/>
    <property type="match status" value="1"/>
</dbReference>
<evidence type="ECO:0000313" key="3">
    <source>
        <dbReference type="Proteomes" id="UP000076983"/>
    </source>
</evidence>